<evidence type="ECO:0000256" key="7">
    <source>
        <dbReference type="SAM" id="Phobius"/>
    </source>
</evidence>
<feature type="transmembrane region" description="Helical" evidence="7">
    <location>
        <begin position="99"/>
        <end position="118"/>
    </location>
</feature>
<name>A0A4Y9YVY5_9AGAM</name>
<feature type="transmembrane region" description="Helical" evidence="7">
    <location>
        <begin position="553"/>
        <end position="586"/>
    </location>
</feature>
<evidence type="ECO:0000313" key="9">
    <source>
        <dbReference type="Proteomes" id="UP000298327"/>
    </source>
</evidence>
<accession>A0A4Y9YVY5</accession>
<dbReference type="PANTHER" id="PTHR19432">
    <property type="entry name" value="SUGAR TRANSPORTER"/>
    <property type="match status" value="1"/>
</dbReference>
<evidence type="ECO:0000256" key="3">
    <source>
        <dbReference type="ARBA" id="ARBA00022692"/>
    </source>
</evidence>
<dbReference type="Proteomes" id="UP000298327">
    <property type="component" value="Unassembled WGS sequence"/>
</dbReference>
<feature type="transmembrane region" description="Helical" evidence="7">
    <location>
        <begin position="178"/>
        <end position="196"/>
    </location>
</feature>
<dbReference type="GO" id="GO:0005886">
    <property type="term" value="C:plasma membrane"/>
    <property type="evidence" value="ECO:0007669"/>
    <property type="project" value="TreeGrafter"/>
</dbReference>
<feature type="compositionally biased region" description="Low complexity" evidence="6">
    <location>
        <begin position="598"/>
        <end position="616"/>
    </location>
</feature>
<dbReference type="EMBL" id="SEOQ01000303">
    <property type="protein sequence ID" value="TFY65833.1"/>
    <property type="molecule type" value="Genomic_DNA"/>
</dbReference>
<protein>
    <recommendedName>
        <fullName evidence="10">Major facilitator superfamily (MFS) profile domain-containing protein</fullName>
    </recommendedName>
</protein>
<evidence type="ECO:0000256" key="2">
    <source>
        <dbReference type="ARBA" id="ARBA00022448"/>
    </source>
</evidence>
<dbReference type="Pfam" id="PF13347">
    <property type="entry name" value="MFS_2"/>
    <property type="match status" value="1"/>
</dbReference>
<keyword evidence="5 7" id="KW-0472">Membrane</keyword>
<keyword evidence="2" id="KW-0813">Transport</keyword>
<evidence type="ECO:0000256" key="1">
    <source>
        <dbReference type="ARBA" id="ARBA00004141"/>
    </source>
</evidence>
<dbReference type="GO" id="GO:0008506">
    <property type="term" value="F:sucrose:proton symporter activity"/>
    <property type="evidence" value="ECO:0007669"/>
    <property type="project" value="TreeGrafter"/>
</dbReference>
<keyword evidence="4 7" id="KW-1133">Transmembrane helix</keyword>
<feature type="transmembrane region" description="Helical" evidence="7">
    <location>
        <begin position="138"/>
        <end position="158"/>
    </location>
</feature>
<feature type="transmembrane region" description="Helical" evidence="7">
    <location>
        <begin position="319"/>
        <end position="338"/>
    </location>
</feature>
<evidence type="ECO:0008006" key="10">
    <source>
        <dbReference type="Google" id="ProtNLM"/>
    </source>
</evidence>
<evidence type="ECO:0000256" key="6">
    <source>
        <dbReference type="SAM" id="MobiDB-lite"/>
    </source>
</evidence>
<feature type="region of interest" description="Disordered" evidence="6">
    <location>
        <begin position="476"/>
        <end position="548"/>
    </location>
</feature>
<reference evidence="8 9" key="1">
    <citation type="submission" date="2019-02" db="EMBL/GenBank/DDBJ databases">
        <title>Genome sequencing of the rare red list fungi Dentipellis fragilis.</title>
        <authorList>
            <person name="Buettner E."/>
            <person name="Kellner H."/>
        </authorList>
    </citation>
    <scope>NUCLEOTIDE SEQUENCE [LARGE SCALE GENOMIC DNA]</scope>
    <source>
        <strain evidence="8 9">DSM 105465</strain>
    </source>
</reference>
<dbReference type="PANTHER" id="PTHR19432:SF91">
    <property type="entry name" value="GENERAL ALPHA-GLUCOSIDE PERMEASE"/>
    <property type="match status" value="1"/>
</dbReference>
<evidence type="ECO:0000256" key="5">
    <source>
        <dbReference type="ARBA" id="ARBA00023136"/>
    </source>
</evidence>
<feature type="region of interest" description="Disordered" evidence="6">
    <location>
        <begin position="595"/>
        <end position="616"/>
    </location>
</feature>
<feature type="transmembrane region" description="Helical" evidence="7">
    <location>
        <begin position="404"/>
        <end position="422"/>
    </location>
</feature>
<feature type="transmembrane region" description="Helical" evidence="7">
    <location>
        <begin position="216"/>
        <end position="235"/>
    </location>
</feature>
<proteinExistence type="predicted"/>
<feature type="transmembrane region" description="Helical" evidence="7">
    <location>
        <begin position="378"/>
        <end position="398"/>
    </location>
</feature>
<feature type="transmembrane region" description="Helical" evidence="7">
    <location>
        <begin position="266"/>
        <end position="284"/>
    </location>
</feature>
<evidence type="ECO:0000313" key="8">
    <source>
        <dbReference type="EMBL" id="TFY65833.1"/>
    </source>
</evidence>
<keyword evidence="9" id="KW-1185">Reference proteome</keyword>
<dbReference type="OrthoDB" id="28755at2759"/>
<dbReference type="SUPFAM" id="SSF103473">
    <property type="entry name" value="MFS general substrate transporter"/>
    <property type="match status" value="1"/>
</dbReference>
<sequence length="712" mass="76656">MTGFSALPLADDPETANDDGDAHFEGVARILGPRWSQLPVLTIGLVGVQVMWSVEMSYGMSKSLMAMVFLAGPISGLIVQPLIGVLADNSKSRFGRRRPYILSGVALCSVAILLLGFTRQVASIVTTFGSSANDALTMGLAILAIYCIDFGINAVQAVDRALLVDTLPPSTQASGNAWAARMLGIGSVAGFFIGNIDLPGLFPNIFGEHRSELQLLSVMSSILIIGTHLWTASMVKERIFVGSRSGQAKKSFRRELRELWENARTLPAWLAWFPILFYTTLYIGDLYRRSLSPAASSAPRAPVEPSAADDEATRLGARAQLYSALLALATNVLAPFIVNETRRRVGPAWQGPDADVRGGEEGMKWWEKWWNRMGKIHLATLWAVSHAVFTLCMFATFFTDSVGAATFLMTITGFSWGITQWAPFSLLAEAILTTPDSEDGLDAQSILLADTRTPQREEEQFLVGRDEDDDDVIAEGAAASRSSRSRSRSRSRSLEQHAAFDGEDMGQGVWEDVRAPEDENDGSGAGWTWQTTASADLPWTDGGERRRPKQAGLAAKAGIIIGIHNIFVVIPQFLVTGLSSLIFAIFEPDKSVLHGAHPGKTPPGSGSTSNSTLPGNSTVAQVIGNATYALLRRQDEDGGSDVVGPDGPNAVAIIFRLWVEKVSPVATELRSALILAGDGGGGVNDVCRLSQGLWGTKGARWKRDGIDDYLSS</sequence>
<comment type="caution">
    <text evidence="8">The sequence shown here is derived from an EMBL/GenBank/DDBJ whole genome shotgun (WGS) entry which is preliminary data.</text>
</comment>
<gene>
    <name evidence="8" type="ORF">EVG20_g5255</name>
</gene>
<dbReference type="AlphaFoldDB" id="A0A4Y9YVY5"/>
<feature type="transmembrane region" description="Helical" evidence="7">
    <location>
        <begin position="64"/>
        <end position="87"/>
    </location>
</feature>
<keyword evidence="3 7" id="KW-0812">Transmembrane</keyword>
<comment type="subcellular location">
    <subcellularLocation>
        <location evidence="1">Membrane</location>
        <topology evidence="1">Multi-pass membrane protein</topology>
    </subcellularLocation>
</comment>
<evidence type="ECO:0000256" key="4">
    <source>
        <dbReference type="ARBA" id="ARBA00022989"/>
    </source>
</evidence>
<organism evidence="8 9">
    <name type="scientific">Dentipellis fragilis</name>
    <dbReference type="NCBI Taxonomy" id="205917"/>
    <lineage>
        <taxon>Eukaryota</taxon>
        <taxon>Fungi</taxon>
        <taxon>Dikarya</taxon>
        <taxon>Basidiomycota</taxon>
        <taxon>Agaricomycotina</taxon>
        <taxon>Agaricomycetes</taxon>
        <taxon>Russulales</taxon>
        <taxon>Hericiaceae</taxon>
        <taxon>Dentipellis</taxon>
    </lineage>
</organism>
<dbReference type="Gene3D" id="1.20.1250.20">
    <property type="entry name" value="MFS general substrate transporter like domains"/>
    <property type="match status" value="1"/>
</dbReference>
<dbReference type="InterPro" id="IPR036259">
    <property type="entry name" value="MFS_trans_sf"/>
</dbReference>